<keyword evidence="3" id="KW-1185">Reference proteome</keyword>
<dbReference type="SUPFAM" id="SSF53098">
    <property type="entry name" value="Ribonuclease H-like"/>
    <property type="match status" value="1"/>
</dbReference>
<protein>
    <recommendedName>
        <fullName evidence="1">Integrase catalytic domain-containing protein</fullName>
    </recommendedName>
</protein>
<gene>
    <name evidence="2" type="ORF">OSB04_005986</name>
</gene>
<dbReference type="PANTHER" id="PTHR42648:SF20">
    <property type="entry name" value="RNA-DIRECTED DNA POLYMERASE"/>
    <property type="match status" value="1"/>
</dbReference>
<dbReference type="EMBL" id="JARYMX010000002">
    <property type="protein sequence ID" value="KAJ9560826.1"/>
    <property type="molecule type" value="Genomic_DNA"/>
</dbReference>
<dbReference type="InterPro" id="IPR001584">
    <property type="entry name" value="Integrase_cat-core"/>
</dbReference>
<dbReference type="InterPro" id="IPR036397">
    <property type="entry name" value="RNaseH_sf"/>
</dbReference>
<feature type="domain" description="Integrase catalytic" evidence="1">
    <location>
        <begin position="8"/>
        <end position="168"/>
    </location>
</feature>
<dbReference type="Gene3D" id="3.30.420.10">
    <property type="entry name" value="Ribonuclease H-like superfamily/Ribonuclease H"/>
    <property type="match status" value="1"/>
</dbReference>
<proteinExistence type="predicted"/>
<evidence type="ECO:0000313" key="3">
    <source>
        <dbReference type="Proteomes" id="UP001172457"/>
    </source>
</evidence>
<dbReference type="PROSITE" id="PS50994">
    <property type="entry name" value="INTEGRASE"/>
    <property type="match status" value="1"/>
</dbReference>
<dbReference type="GO" id="GO:0003676">
    <property type="term" value="F:nucleic acid binding"/>
    <property type="evidence" value="ECO:0007669"/>
    <property type="project" value="InterPro"/>
</dbReference>
<dbReference type="Proteomes" id="UP001172457">
    <property type="component" value="Chromosome 2"/>
</dbReference>
<evidence type="ECO:0000313" key="2">
    <source>
        <dbReference type="EMBL" id="KAJ9560826.1"/>
    </source>
</evidence>
<reference evidence="2" key="1">
    <citation type="submission" date="2023-03" db="EMBL/GenBank/DDBJ databases">
        <title>Chromosome-scale reference genome and RAD-based genetic map of yellow starthistle (Centaurea solstitialis) reveal putative structural variation and QTLs associated with invader traits.</title>
        <authorList>
            <person name="Reatini B."/>
            <person name="Cang F.A."/>
            <person name="Jiang Q."/>
            <person name="Mckibben M.T.W."/>
            <person name="Barker M.S."/>
            <person name="Rieseberg L.H."/>
            <person name="Dlugosch K.M."/>
        </authorList>
    </citation>
    <scope>NUCLEOTIDE SEQUENCE</scope>
    <source>
        <strain evidence="2">CAN-66</strain>
        <tissue evidence="2">Leaf</tissue>
    </source>
</reference>
<dbReference type="PANTHER" id="PTHR42648">
    <property type="entry name" value="TRANSPOSASE, PUTATIVE-RELATED"/>
    <property type="match status" value="1"/>
</dbReference>
<comment type="caution">
    <text evidence="2">The sequence shown here is derived from an EMBL/GenBank/DDBJ whole genome shotgun (WGS) entry which is preliminary data.</text>
</comment>
<accession>A0AA38WSE5</accession>
<organism evidence="2 3">
    <name type="scientific">Centaurea solstitialis</name>
    <name type="common">yellow star-thistle</name>
    <dbReference type="NCBI Taxonomy" id="347529"/>
    <lineage>
        <taxon>Eukaryota</taxon>
        <taxon>Viridiplantae</taxon>
        <taxon>Streptophyta</taxon>
        <taxon>Embryophyta</taxon>
        <taxon>Tracheophyta</taxon>
        <taxon>Spermatophyta</taxon>
        <taxon>Magnoliopsida</taxon>
        <taxon>eudicotyledons</taxon>
        <taxon>Gunneridae</taxon>
        <taxon>Pentapetalae</taxon>
        <taxon>asterids</taxon>
        <taxon>campanulids</taxon>
        <taxon>Asterales</taxon>
        <taxon>Asteraceae</taxon>
        <taxon>Carduoideae</taxon>
        <taxon>Cardueae</taxon>
        <taxon>Centaureinae</taxon>
        <taxon>Centaurea</taxon>
    </lineage>
</organism>
<name>A0AA38WSE5_9ASTR</name>
<dbReference type="InterPro" id="IPR039537">
    <property type="entry name" value="Retrotran_Ty1/copia-like"/>
</dbReference>
<dbReference type="InterPro" id="IPR012337">
    <property type="entry name" value="RNaseH-like_sf"/>
</dbReference>
<evidence type="ECO:0000259" key="1">
    <source>
        <dbReference type="PROSITE" id="PS50994"/>
    </source>
</evidence>
<sequence>MYVGKGYLRERLFKLYVVPINNVDVDMLDMNKTNTCTSSASMYMTDSSFFLEGTHLSYGILDLSIAEVENQLDKRIKILRFDRGGEYVSKDLAEFCSTHGIIHQTMAPYTPQQNGLAERKNTILKNMINLMLITSGEPPSLWGEACLAANSILNRIPHKKSDKSQCEL</sequence>
<dbReference type="GO" id="GO:0015074">
    <property type="term" value="P:DNA integration"/>
    <property type="evidence" value="ECO:0007669"/>
    <property type="project" value="InterPro"/>
</dbReference>
<dbReference type="AlphaFoldDB" id="A0AA38WSE5"/>